<dbReference type="PANTHER" id="PTHR47597">
    <property type="entry name" value="IS A MEMBER OF THE PF|00364 BIOTIN-REQUIRING ENZYMES FAMILY-RELATED"/>
    <property type="match status" value="1"/>
</dbReference>
<evidence type="ECO:0008006" key="4">
    <source>
        <dbReference type="Google" id="ProtNLM"/>
    </source>
</evidence>
<proteinExistence type="predicted"/>
<protein>
    <recommendedName>
        <fullName evidence="4">Lipoyl-binding domain-containing protein</fullName>
    </recommendedName>
</protein>
<keyword evidence="3" id="KW-1185">Reference proteome</keyword>
<evidence type="ECO:0000313" key="3">
    <source>
        <dbReference type="Proteomes" id="UP001152484"/>
    </source>
</evidence>
<dbReference type="PANTHER" id="PTHR47597:SF2">
    <property type="entry name" value="LIPOYL-BINDING DOMAIN-CONTAINING PROTEIN"/>
    <property type="match status" value="1"/>
</dbReference>
<evidence type="ECO:0000256" key="1">
    <source>
        <dbReference type="SAM" id="MobiDB-lite"/>
    </source>
</evidence>
<dbReference type="InterPro" id="IPR011053">
    <property type="entry name" value="Single_hybrid_motif"/>
</dbReference>
<dbReference type="Gene3D" id="2.40.50.100">
    <property type="match status" value="1"/>
</dbReference>
<feature type="compositionally biased region" description="Low complexity" evidence="1">
    <location>
        <begin position="161"/>
        <end position="172"/>
    </location>
</feature>
<gene>
    <name evidence="2" type="ORF">CEURO_LOCUS19882</name>
</gene>
<accession>A0A9P0ZS97</accession>
<feature type="region of interest" description="Disordered" evidence="1">
    <location>
        <begin position="142"/>
        <end position="172"/>
    </location>
</feature>
<sequence>MESAAVLRSFHHPLGTSNLKSVLDMPGVIPMNSAALSKFEFPGKLIFMRSRHNRFVVSYAKPSKTNASENLNGAAILDESQLELLNGKHPQLEATFPDDIEALITEVCDSKEIAELRLKAGGFEMHLKRKVEGAIVLAPVFSPSPPTTQSEPVTDSLVTASSVPSPSGKSSPFVNISAEKSAKLAAAEASESSGHVLIPSKSVGLFRRAKNSKDPPTCNEGDVIRKGQRIGFVDQFGCISPVIANVGGKVAKFLYDDGEAVGYGDSLVAVLP</sequence>
<dbReference type="AlphaFoldDB" id="A0A9P0ZS97"/>
<dbReference type="SUPFAM" id="SSF51230">
    <property type="entry name" value="Single hybrid motif"/>
    <property type="match status" value="1"/>
</dbReference>
<feature type="compositionally biased region" description="Polar residues" evidence="1">
    <location>
        <begin position="147"/>
        <end position="160"/>
    </location>
</feature>
<evidence type="ECO:0000313" key="2">
    <source>
        <dbReference type="EMBL" id="CAH9113090.1"/>
    </source>
</evidence>
<dbReference type="EMBL" id="CAMAPE010000060">
    <property type="protein sequence ID" value="CAH9113090.1"/>
    <property type="molecule type" value="Genomic_DNA"/>
</dbReference>
<reference evidence="2" key="1">
    <citation type="submission" date="2022-07" db="EMBL/GenBank/DDBJ databases">
        <authorList>
            <person name="Macas J."/>
            <person name="Novak P."/>
            <person name="Neumann P."/>
        </authorList>
    </citation>
    <scope>NUCLEOTIDE SEQUENCE</scope>
</reference>
<comment type="caution">
    <text evidence="2">The sequence shown here is derived from an EMBL/GenBank/DDBJ whole genome shotgun (WGS) entry which is preliminary data.</text>
</comment>
<dbReference type="InterPro" id="IPR053217">
    <property type="entry name" value="ACC_Biotin_Carrier"/>
</dbReference>
<name>A0A9P0ZS97_CUSEU</name>
<organism evidence="2 3">
    <name type="scientific">Cuscuta europaea</name>
    <name type="common">European dodder</name>
    <dbReference type="NCBI Taxonomy" id="41803"/>
    <lineage>
        <taxon>Eukaryota</taxon>
        <taxon>Viridiplantae</taxon>
        <taxon>Streptophyta</taxon>
        <taxon>Embryophyta</taxon>
        <taxon>Tracheophyta</taxon>
        <taxon>Spermatophyta</taxon>
        <taxon>Magnoliopsida</taxon>
        <taxon>eudicotyledons</taxon>
        <taxon>Gunneridae</taxon>
        <taxon>Pentapetalae</taxon>
        <taxon>asterids</taxon>
        <taxon>lamiids</taxon>
        <taxon>Solanales</taxon>
        <taxon>Convolvulaceae</taxon>
        <taxon>Cuscuteae</taxon>
        <taxon>Cuscuta</taxon>
        <taxon>Cuscuta subgen. Cuscuta</taxon>
    </lineage>
</organism>
<dbReference type="Proteomes" id="UP001152484">
    <property type="component" value="Unassembled WGS sequence"/>
</dbReference>
<dbReference type="OrthoDB" id="529457at2759"/>